<keyword evidence="3" id="KW-1185">Reference proteome</keyword>
<dbReference type="InterPro" id="IPR043472">
    <property type="entry name" value="Macro_dom-like"/>
</dbReference>
<gene>
    <name evidence="2" type="primary">mig-3</name>
    <name evidence="2" type="ordered locus">STM14_2266</name>
</gene>
<dbReference type="AlphaFoldDB" id="A0A0F6B2I6"/>
<evidence type="ECO:0000313" key="3">
    <source>
        <dbReference type="Proteomes" id="UP000002695"/>
    </source>
</evidence>
<dbReference type="PANTHER" id="PTHR34413:SF2">
    <property type="entry name" value="PROPHAGE TAIL FIBER ASSEMBLY PROTEIN HOMOLOG TFAE-RELATED"/>
    <property type="match status" value="1"/>
</dbReference>
<dbReference type="EMBL" id="CP001363">
    <property type="protein sequence ID" value="ACY88725.1"/>
    <property type="molecule type" value="Genomic_DNA"/>
</dbReference>
<dbReference type="HOGENOM" id="CLU_787301_0_0_6"/>
<organism evidence="2 3">
    <name type="scientific">Salmonella typhimurium (strain 14028s / SGSC 2262)</name>
    <dbReference type="NCBI Taxonomy" id="588858"/>
    <lineage>
        <taxon>Bacteria</taxon>
        <taxon>Pseudomonadati</taxon>
        <taxon>Pseudomonadota</taxon>
        <taxon>Gammaproteobacteria</taxon>
        <taxon>Enterobacterales</taxon>
        <taxon>Enterobacteriaceae</taxon>
        <taxon>Salmonella</taxon>
    </lineage>
</organism>
<evidence type="ECO:0000259" key="1">
    <source>
        <dbReference type="SMART" id="SM00506"/>
    </source>
</evidence>
<dbReference type="InterPro" id="IPR002589">
    <property type="entry name" value="Macro_dom"/>
</dbReference>
<evidence type="ECO:0000313" key="2">
    <source>
        <dbReference type="EMBL" id="ACY88725.1"/>
    </source>
</evidence>
<dbReference type="Pfam" id="PF02413">
    <property type="entry name" value="Caudo_TAP"/>
    <property type="match status" value="1"/>
</dbReference>
<dbReference type="Pfam" id="PF01661">
    <property type="entry name" value="Macro"/>
    <property type="match status" value="1"/>
</dbReference>
<dbReference type="SMART" id="SM00506">
    <property type="entry name" value="A1pp"/>
    <property type="match status" value="1"/>
</dbReference>
<name>A0A0F6B2I6_SALT1</name>
<dbReference type="PANTHER" id="PTHR34413">
    <property type="entry name" value="PROPHAGE TAIL FIBER ASSEMBLY PROTEIN HOMOLOG TFAE-RELATED-RELATED"/>
    <property type="match status" value="1"/>
</dbReference>
<dbReference type="KEGG" id="seo:STM14_2266"/>
<feature type="domain" description="Macro" evidence="1">
    <location>
        <begin position="60"/>
        <end position="199"/>
    </location>
</feature>
<accession>A0A0F6B2I6</accession>
<protein>
    <submittedName>
        <fullName evidence="2">Phage side tail fiber assembly protein</fullName>
    </submittedName>
</protein>
<proteinExistence type="predicted"/>
<dbReference type="InterPro" id="IPR003458">
    <property type="entry name" value="Phage_T4_Gp38_tail_assem"/>
</dbReference>
<dbReference type="SUPFAM" id="SSF52949">
    <property type="entry name" value="Macro domain-like"/>
    <property type="match status" value="1"/>
</dbReference>
<sequence>MTPKRGVNTTGNHTNQFGGYINSYWGDSNHTSFQLGGGAWTQAAGDHAHTVYIGGHEHTMYIGPHGHVVIVDADGNAETFGLMDGGVDAAITAYFGSQLQERVQQNIIREYLGEQPVGTAFVIETGNSKHPWLVPAPTMRVPLIIDGTDAVYNATRAALLAIFQHNKSAGEDRKITSVALPAMGAGCGQVPPGQRRPANCTDIAPPDIPSSHIAVFDAETQTWSLQEDHRGETVYDTTTGNQVYISDLGPLPENVTSVSPGGGYKKWDSKAQVWMNDEAAEAAARLREAEGTKNRLLQIASEKIAPLQDAVDLDEATNKEKASLLAWRKYRVQVNRVDTLKPVWPEKPASSL</sequence>
<dbReference type="Gene3D" id="3.40.220.10">
    <property type="entry name" value="Leucine Aminopeptidase, subunit E, domain 1"/>
    <property type="match status" value="1"/>
</dbReference>
<dbReference type="PATRIC" id="fig|588858.6.peg.2126"/>
<dbReference type="InterPro" id="IPR051220">
    <property type="entry name" value="TFA_Chaperone"/>
</dbReference>
<dbReference type="Proteomes" id="UP000002695">
    <property type="component" value="Chromosome"/>
</dbReference>
<reference evidence="2 3" key="1">
    <citation type="journal article" date="2010" name="J. Bacteriol.">
        <title>Short-term signatures of evolutionary change in the Salmonella enterica serovar typhimurium 14028 genome.</title>
        <authorList>
            <person name="Jarvik T."/>
            <person name="Smillie C."/>
            <person name="Groisman E.A."/>
            <person name="Ochman H."/>
        </authorList>
    </citation>
    <scope>NUCLEOTIDE SEQUENCE [LARGE SCALE GENOMIC DNA]</scope>
    <source>
        <strain evidence="3">14028s / SGSC 2262</strain>
    </source>
</reference>